<gene>
    <name evidence="2" type="ORF">AMAG_11821</name>
</gene>
<dbReference type="VEuPathDB" id="FungiDB:AMAG_11821"/>
<dbReference type="OrthoDB" id="10631135at2759"/>
<feature type="region of interest" description="Disordered" evidence="1">
    <location>
        <begin position="1"/>
        <end position="39"/>
    </location>
</feature>
<evidence type="ECO:0000313" key="2">
    <source>
        <dbReference type="EMBL" id="KNE67353.1"/>
    </source>
</evidence>
<feature type="compositionally biased region" description="Low complexity" evidence="1">
    <location>
        <begin position="1"/>
        <end position="34"/>
    </location>
</feature>
<dbReference type="AlphaFoldDB" id="A0A0L0SXR3"/>
<dbReference type="Proteomes" id="UP000054350">
    <property type="component" value="Unassembled WGS sequence"/>
</dbReference>
<keyword evidence="3" id="KW-1185">Reference proteome</keyword>
<feature type="region of interest" description="Disordered" evidence="1">
    <location>
        <begin position="78"/>
        <end position="187"/>
    </location>
</feature>
<dbReference type="EMBL" id="GG745353">
    <property type="protein sequence ID" value="KNE67353.1"/>
    <property type="molecule type" value="Genomic_DNA"/>
</dbReference>
<proteinExistence type="predicted"/>
<accession>A0A0L0SXR3</accession>
<protein>
    <submittedName>
        <fullName evidence="2">Uncharacterized protein</fullName>
    </submittedName>
</protein>
<evidence type="ECO:0000313" key="3">
    <source>
        <dbReference type="Proteomes" id="UP000054350"/>
    </source>
</evidence>
<name>A0A0L0SXR3_ALLM3</name>
<sequence>MSTIPTTAAVAPATATTEPTTTTPSPVPGPTSTTFPDLPTYTAHPVYASLIARIRRAEKFGSPVSDDDRHLYRAFKFGTPTDAKPEPVAAKAATPAKGSKGKATPSSRRGGRRSRVSSTSAAAKLASGILDQGKTAVDTVKSGRVGKRSAASVKSTAAAASSKAATSKPTTPASLISESDRRMQSADMTALEAWYKSKNGGENGTSSA</sequence>
<organism evidence="2 3">
    <name type="scientific">Allomyces macrogynus (strain ATCC 38327)</name>
    <name type="common">Allomyces javanicus var. macrogynus</name>
    <dbReference type="NCBI Taxonomy" id="578462"/>
    <lineage>
        <taxon>Eukaryota</taxon>
        <taxon>Fungi</taxon>
        <taxon>Fungi incertae sedis</taxon>
        <taxon>Blastocladiomycota</taxon>
        <taxon>Blastocladiomycetes</taxon>
        <taxon>Blastocladiales</taxon>
        <taxon>Blastocladiaceae</taxon>
        <taxon>Allomyces</taxon>
    </lineage>
</organism>
<reference evidence="2 3" key="1">
    <citation type="submission" date="2009-11" db="EMBL/GenBank/DDBJ databases">
        <title>Annotation of Allomyces macrogynus ATCC 38327.</title>
        <authorList>
            <consortium name="The Broad Institute Genome Sequencing Platform"/>
            <person name="Russ C."/>
            <person name="Cuomo C."/>
            <person name="Burger G."/>
            <person name="Gray M.W."/>
            <person name="Holland P.W.H."/>
            <person name="King N."/>
            <person name="Lang F.B.F."/>
            <person name="Roger A.J."/>
            <person name="Ruiz-Trillo I."/>
            <person name="Young S.K."/>
            <person name="Zeng Q."/>
            <person name="Gargeya S."/>
            <person name="Fitzgerald M."/>
            <person name="Haas B."/>
            <person name="Abouelleil A."/>
            <person name="Alvarado L."/>
            <person name="Arachchi H.M."/>
            <person name="Berlin A."/>
            <person name="Chapman S.B."/>
            <person name="Gearin G."/>
            <person name="Goldberg J."/>
            <person name="Griggs A."/>
            <person name="Gujja S."/>
            <person name="Hansen M."/>
            <person name="Heiman D."/>
            <person name="Howarth C."/>
            <person name="Larimer J."/>
            <person name="Lui A."/>
            <person name="MacDonald P.J.P."/>
            <person name="McCowen C."/>
            <person name="Montmayeur A."/>
            <person name="Murphy C."/>
            <person name="Neiman D."/>
            <person name="Pearson M."/>
            <person name="Priest M."/>
            <person name="Roberts A."/>
            <person name="Saif S."/>
            <person name="Shea T."/>
            <person name="Sisk P."/>
            <person name="Stolte C."/>
            <person name="Sykes S."/>
            <person name="Wortman J."/>
            <person name="Nusbaum C."/>
            <person name="Birren B."/>
        </authorList>
    </citation>
    <scope>NUCLEOTIDE SEQUENCE [LARGE SCALE GENOMIC DNA]</scope>
    <source>
        <strain evidence="2 3">ATCC 38327</strain>
    </source>
</reference>
<reference evidence="3" key="2">
    <citation type="submission" date="2009-11" db="EMBL/GenBank/DDBJ databases">
        <title>The Genome Sequence of Allomyces macrogynus strain ATCC 38327.</title>
        <authorList>
            <consortium name="The Broad Institute Genome Sequencing Platform"/>
            <person name="Russ C."/>
            <person name="Cuomo C."/>
            <person name="Shea T."/>
            <person name="Young S.K."/>
            <person name="Zeng Q."/>
            <person name="Koehrsen M."/>
            <person name="Haas B."/>
            <person name="Borodovsky M."/>
            <person name="Guigo R."/>
            <person name="Alvarado L."/>
            <person name="Berlin A."/>
            <person name="Borenstein D."/>
            <person name="Chen Z."/>
            <person name="Engels R."/>
            <person name="Freedman E."/>
            <person name="Gellesch M."/>
            <person name="Goldberg J."/>
            <person name="Griggs A."/>
            <person name="Gujja S."/>
            <person name="Heiman D."/>
            <person name="Hepburn T."/>
            <person name="Howarth C."/>
            <person name="Jen D."/>
            <person name="Larson L."/>
            <person name="Lewis B."/>
            <person name="Mehta T."/>
            <person name="Park D."/>
            <person name="Pearson M."/>
            <person name="Roberts A."/>
            <person name="Saif S."/>
            <person name="Shenoy N."/>
            <person name="Sisk P."/>
            <person name="Stolte C."/>
            <person name="Sykes S."/>
            <person name="Walk T."/>
            <person name="White J."/>
            <person name="Yandava C."/>
            <person name="Burger G."/>
            <person name="Gray M.W."/>
            <person name="Holland P.W.H."/>
            <person name="King N."/>
            <person name="Lang F.B.F."/>
            <person name="Roger A.J."/>
            <person name="Ruiz-Trillo I."/>
            <person name="Lander E."/>
            <person name="Nusbaum C."/>
        </authorList>
    </citation>
    <scope>NUCLEOTIDE SEQUENCE [LARGE SCALE GENOMIC DNA]</scope>
    <source>
        <strain evidence="3">ATCC 38327</strain>
    </source>
</reference>
<feature type="compositionally biased region" description="Low complexity" evidence="1">
    <location>
        <begin position="149"/>
        <end position="174"/>
    </location>
</feature>
<evidence type="ECO:0000256" key="1">
    <source>
        <dbReference type="SAM" id="MobiDB-lite"/>
    </source>
</evidence>